<evidence type="ECO:0000313" key="3">
    <source>
        <dbReference type="Proteomes" id="UP000316921"/>
    </source>
</evidence>
<evidence type="ECO:0000256" key="1">
    <source>
        <dbReference type="SAM" id="MobiDB-lite"/>
    </source>
</evidence>
<name>A0A518BS55_9BACT</name>
<organism evidence="2 3">
    <name type="scientific">Engelhardtia mirabilis</name>
    <dbReference type="NCBI Taxonomy" id="2528011"/>
    <lineage>
        <taxon>Bacteria</taxon>
        <taxon>Pseudomonadati</taxon>
        <taxon>Planctomycetota</taxon>
        <taxon>Planctomycetia</taxon>
        <taxon>Planctomycetia incertae sedis</taxon>
        <taxon>Engelhardtia</taxon>
    </lineage>
</organism>
<accession>A0A518BS55</accession>
<dbReference type="EMBL" id="CP036287">
    <property type="protein sequence ID" value="QDU69804.1"/>
    <property type="molecule type" value="Genomic_DNA"/>
</dbReference>
<evidence type="ECO:0000313" key="2">
    <source>
        <dbReference type="EMBL" id="QDU69804.1"/>
    </source>
</evidence>
<dbReference type="Proteomes" id="UP000316921">
    <property type="component" value="Chromosome"/>
</dbReference>
<sequence length="84" mass="9434">MEGRPWQARSLRHRVPRPGTWGGLPQRDLDLVGGQLEAVLWLAKVEASSDCDRTFDKVEEGVAALDRRVGGDSSEVEHRSRQPR</sequence>
<gene>
    <name evidence="2" type="ORF">Pla133_49260</name>
</gene>
<dbReference type="KEGG" id="pbap:Pla133_49260"/>
<reference evidence="2 3" key="1">
    <citation type="submission" date="2019-02" db="EMBL/GenBank/DDBJ databases">
        <title>Deep-cultivation of Planctomycetes and their phenomic and genomic characterization uncovers novel biology.</title>
        <authorList>
            <person name="Wiegand S."/>
            <person name="Jogler M."/>
            <person name="Boedeker C."/>
            <person name="Pinto D."/>
            <person name="Vollmers J."/>
            <person name="Rivas-Marin E."/>
            <person name="Kohn T."/>
            <person name="Peeters S.H."/>
            <person name="Heuer A."/>
            <person name="Rast P."/>
            <person name="Oberbeckmann S."/>
            <person name="Bunk B."/>
            <person name="Jeske O."/>
            <person name="Meyerdierks A."/>
            <person name="Storesund J.E."/>
            <person name="Kallscheuer N."/>
            <person name="Luecker S."/>
            <person name="Lage O.M."/>
            <person name="Pohl T."/>
            <person name="Merkel B.J."/>
            <person name="Hornburger P."/>
            <person name="Mueller R.-W."/>
            <person name="Bruemmer F."/>
            <person name="Labrenz M."/>
            <person name="Spormann A.M."/>
            <person name="Op den Camp H."/>
            <person name="Overmann J."/>
            <person name="Amann R."/>
            <person name="Jetten M.S.M."/>
            <person name="Mascher T."/>
            <person name="Medema M.H."/>
            <person name="Devos D.P."/>
            <person name="Kaster A.-K."/>
            <person name="Ovreas L."/>
            <person name="Rohde M."/>
            <person name="Galperin M.Y."/>
            <person name="Jogler C."/>
        </authorList>
    </citation>
    <scope>NUCLEOTIDE SEQUENCE [LARGE SCALE GENOMIC DNA]</scope>
    <source>
        <strain evidence="2 3">Pla133</strain>
    </source>
</reference>
<keyword evidence="3" id="KW-1185">Reference proteome</keyword>
<dbReference type="AlphaFoldDB" id="A0A518BS55"/>
<proteinExistence type="predicted"/>
<protein>
    <submittedName>
        <fullName evidence="2">Uncharacterized protein</fullName>
    </submittedName>
</protein>
<feature type="region of interest" description="Disordered" evidence="1">
    <location>
        <begin position="1"/>
        <end position="20"/>
    </location>
</feature>